<dbReference type="AlphaFoldDB" id="A0A4S2F0P1"/>
<proteinExistence type="predicted"/>
<dbReference type="EMBL" id="SRYE01000002">
    <property type="protein sequence ID" value="TGY62446.1"/>
    <property type="molecule type" value="Genomic_DNA"/>
</dbReference>
<feature type="compositionally biased region" description="Basic and acidic residues" evidence="1">
    <location>
        <begin position="31"/>
        <end position="41"/>
    </location>
</feature>
<feature type="transmembrane region" description="Helical" evidence="2">
    <location>
        <begin position="126"/>
        <end position="153"/>
    </location>
</feature>
<feature type="compositionally biased region" description="Basic and acidic residues" evidence="1">
    <location>
        <begin position="9"/>
        <end position="21"/>
    </location>
</feature>
<organism evidence="3 4">
    <name type="scientific">Muricaecibacterium torontonense</name>
    <dbReference type="NCBI Taxonomy" id="3032871"/>
    <lineage>
        <taxon>Bacteria</taxon>
        <taxon>Bacillati</taxon>
        <taxon>Actinomycetota</taxon>
        <taxon>Coriobacteriia</taxon>
        <taxon>Coriobacteriales</taxon>
        <taxon>Atopobiaceae</taxon>
        <taxon>Muricaecibacterium</taxon>
    </lineage>
</organism>
<feature type="transmembrane region" description="Helical" evidence="2">
    <location>
        <begin position="93"/>
        <end position="114"/>
    </location>
</feature>
<keyword evidence="4" id="KW-1185">Reference proteome</keyword>
<feature type="transmembrane region" description="Helical" evidence="2">
    <location>
        <begin position="179"/>
        <end position="199"/>
    </location>
</feature>
<comment type="caution">
    <text evidence="3">The sequence shown here is derived from an EMBL/GenBank/DDBJ whole genome shotgun (WGS) entry which is preliminary data.</text>
</comment>
<protein>
    <submittedName>
        <fullName evidence="3">Uncharacterized protein</fullName>
    </submittedName>
</protein>
<reference evidence="3 4" key="1">
    <citation type="submission" date="2019-04" db="EMBL/GenBank/DDBJ databases">
        <title>Microbes associate with the intestines of laboratory mice.</title>
        <authorList>
            <person name="Navarre W."/>
            <person name="Wong E."/>
            <person name="Huang K."/>
            <person name="Tropini C."/>
            <person name="Ng K."/>
            <person name="Yu B."/>
        </authorList>
    </citation>
    <scope>NUCLEOTIDE SEQUENCE [LARGE SCALE GENOMIC DNA]</scope>
    <source>
        <strain evidence="3 4">NM07_P-09</strain>
    </source>
</reference>
<evidence type="ECO:0000256" key="1">
    <source>
        <dbReference type="SAM" id="MobiDB-lite"/>
    </source>
</evidence>
<keyword evidence="2" id="KW-1133">Transmembrane helix</keyword>
<dbReference type="Proteomes" id="UP000310263">
    <property type="component" value="Unassembled WGS sequence"/>
</dbReference>
<dbReference type="OrthoDB" id="3182031at2"/>
<name>A0A4S2F0P1_9ACTN</name>
<sequence length="202" mass="21828">MATKKHRAREAQRGAKLDPGRSQRAASLSPHVKEKAAPRGMSAKEKLTQRFFMGVEILLVVVPFVSLGLAGSLNLDAASMSNLQELMAQNPRFLVSFLAACLQPFAAYLIHIAYRHYKDGDGGYAMGSLVGILCAEMLMQSVPGVAGVVLLLWRIWRPTASESAVWRQERGAAGVLKDLSGSLVIIAFAAVCAFASWRLNNG</sequence>
<keyword evidence="2" id="KW-0472">Membrane</keyword>
<feature type="transmembrane region" description="Helical" evidence="2">
    <location>
        <begin position="51"/>
        <end position="73"/>
    </location>
</feature>
<gene>
    <name evidence="3" type="ORF">E5334_03165</name>
</gene>
<accession>A0A4S2F0P1</accession>
<evidence type="ECO:0000313" key="4">
    <source>
        <dbReference type="Proteomes" id="UP000310263"/>
    </source>
</evidence>
<evidence type="ECO:0000313" key="3">
    <source>
        <dbReference type="EMBL" id="TGY62446.1"/>
    </source>
</evidence>
<feature type="region of interest" description="Disordered" evidence="1">
    <location>
        <begin position="1"/>
        <end position="41"/>
    </location>
</feature>
<dbReference type="RefSeq" id="WP_136012175.1">
    <property type="nucleotide sequence ID" value="NZ_SRYE01000002.1"/>
</dbReference>
<keyword evidence="2" id="KW-0812">Transmembrane</keyword>
<evidence type="ECO:0000256" key="2">
    <source>
        <dbReference type="SAM" id="Phobius"/>
    </source>
</evidence>